<comment type="caution">
    <text evidence="1">The sequence shown here is derived from an EMBL/GenBank/DDBJ whole genome shotgun (WGS) entry which is preliminary data.</text>
</comment>
<proteinExistence type="predicted"/>
<protein>
    <submittedName>
        <fullName evidence="1">Uncharacterized protein</fullName>
    </submittedName>
</protein>
<evidence type="ECO:0000313" key="1">
    <source>
        <dbReference type="EMBL" id="NUB91913.1"/>
    </source>
</evidence>
<name>A0A8J8GKX1_9EURY</name>
<gene>
    <name evidence="1" type="ORF">HT576_12905</name>
</gene>
<dbReference type="RefSeq" id="WP_174702245.1">
    <property type="nucleotide sequence ID" value="NZ_JABURA010000001.1"/>
</dbReference>
<dbReference type="Proteomes" id="UP000728647">
    <property type="component" value="Unassembled WGS sequence"/>
</dbReference>
<organism evidence="1 2">
    <name type="scientific">Haloterrigena gelatinilytica</name>
    <dbReference type="NCBI Taxonomy" id="2741724"/>
    <lineage>
        <taxon>Archaea</taxon>
        <taxon>Methanobacteriati</taxon>
        <taxon>Methanobacteriota</taxon>
        <taxon>Stenosarchaea group</taxon>
        <taxon>Halobacteria</taxon>
        <taxon>Halobacteriales</taxon>
        <taxon>Natrialbaceae</taxon>
        <taxon>Haloterrigena</taxon>
    </lineage>
</organism>
<sequence length="322" mass="36056">MRRRKLLKSTPAVVVPSLAGCIGWNVKPSGFHGYTVAVDPMAARDLVPCVARDEERLLPSTLIGDFIATVLDGEEIVAEVTNLELFESGSYDGLFHYRDGKTFYRVEKTVLEKGTAAGRKYELSRRGHSADTSEADVVPLSSLPYYDQLLLHNSLSLSDTGGVRVFSETFVAGYLDSGYREESRLASGIDFERIEFDGRYVRIEDRGESSAPQERVRYSAEAVAEGDAAFREYILERYAIEATDLSERAQDFLDSVLENAGSLLISTDDENFESQERALEEIRSLASKRTPLGDLNHPRCNRALYLRYEGEGYTFVSRDRVN</sequence>
<evidence type="ECO:0000313" key="2">
    <source>
        <dbReference type="Proteomes" id="UP000728647"/>
    </source>
</evidence>
<reference evidence="1" key="1">
    <citation type="submission" date="2020-06" db="EMBL/GenBank/DDBJ databases">
        <title>Haloterrigena sp. nov., an extremely halophilic archaeon isolated from a saline sediment.</title>
        <authorList>
            <person name="Liu B.-B."/>
        </authorList>
    </citation>
    <scope>NUCLEOTIDE SEQUENCE</scope>
    <source>
        <strain evidence="1">SYSU A121-1</strain>
    </source>
</reference>
<dbReference type="PROSITE" id="PS51257">
    <property type="entry name" value="PROKAR_LIPOPROTEIN"/>
    <property type="match status" value="1"/>
</dbReference>
<dbReference type="AlphaFoldDB" id="A0A8J8GKX1"/>
<accession>A0A8J8GKX1</accession>
<dbReference type="EMBL" id="JABURA010000001">
    <property type="protein sequence ID" value="NUB91913.1"/>
    <property type="molecule type" value="Genomic_DNA"/>
</dbReference>